<evidence type="ECO:0000256" key="4">
    <source>
        <dbReference type="ARBA" id="ARBA00022989"/>
    </source>
</evidence>
<dbReference type="EMBL" id="JAFKCZ010000006">
    <property type="protein sequence ID" value="MBN7796958.1"/>
    <property type="molecule type" value="Genomic_DNA"/>
</dbReference>
<comment type="caution">
    <text evidence="9">The sequence shown here is derived from an EMBL/GenBank/DDBJ whole genome shotgun (WGS) entry which is preliminary data.</text>
</comment>
<evidence type="ECO:0000313" key="9">
    <source>
        <dbReference type="EMBL" id="MBN7796958.1"/>
    </source>
</evidence>
<keyword evidence="4 7" id="KW-1133">Transmembrane helix</keyword>
<feature type="domain" description="MotA/TolQ/ExbB proton channel" evidence="8">
    <location>
        <begin position="75"/>
        <end position="155"/>
    </location>
</feature>
<keyword evidence="6" id="KW-0813">Transport</keyword>
<feature type="transmembrane region" description="Helical" evidence="7">
    <location>
        <begin position="12"/>
        <end position="37"/>
    </location>
</feature>
<dbReference type="Pfam" id="PF01618">
    <property type="entry name" value="MotA_ExbB"/>
    <property type="match status" value="1"/>
</dbReference>
<gene>
    <name evidence="9" type="ORF">JYP50_10165</name>
</gene>
<dbReference type="GO" id="GO:0015031">
    <property type="term" value="P:protein transport"/>
    <property type="evidence" value="ECO:0007669"/>
    <property type="project" value="UniProtKB-KW"/>
</dbReference>
<dbReference type="InterPro" id="IPR002898">
    <property type="entry name" value="MotA_ExbB_proton_chnl"/>
</dbReference>
<comment type="similarity">
    <text evidence="6">Belongs to the exbB/tolQ family.</text>
</comment>
<dbReference type="GO" id="GO:0005886">
    <property type="term" value="C:plasma membrane"/>
    <property type="evidence" value="ECO:0007669"/>
    <property type="project" value="UniProtKB-SubCell"/>
</dbReference>
<evidence type="ECO:0000256" key="3">
    <source>
        <dbReference type="ARBA" id="ARBA00022692"/>
    </source>
</evidence>
<evidence type="ECO:0000256" key="2">
    <source>
        <dbReference type="ARBA" id="ARBA00022475"/>
    </source>
</evidence>
<organism evidence="9 10">
    <name type="scientific">Parahaliea mediterranea</name>
    <dbReference type="NCBI Taxonomy" id="651086"/>
    <lineage>
        <taxon>Bacteria</taxon>
        <taxon>Pseudomonadati</taxon>
        <taxon>Pseudomonadota</taxon>
        <taxon>Gammaproteobacteria</taxon>
        <taxon>Cellvibrionales</taxon>
        <taxon>Halieaceae</taxon>
        <taxon>Parahaliea</taxon>
    </lineage>
</organism>
<feature type="transmembrane region" description="Helical" evidence="7">
    <location>
        <begin position="119"/>
        <end position="140"/>
    </location>
</feature>
<feature type="transmembrane region" description="Helical" evidence="7">
    <location>
        <begin position="87"/>
        <end position="107"/>
    </location>
</feature>
<evidence type="ECO:0000256" key="1">
    <source>
        <dbReference type="ARBA" id="ARBA00004651"/>
    </source>
</evidence>
<keyword evidence="3 7" id="KW-0812">Transmembrane</keyword>
<evidence type="ECO:0000256" key="7">
    <source>
        <dbReference type="SAM" id="Phobius"/>
    </source>
</evidence>
<proteinExistence type="inferred from homology"/>
<protein>
    <submittedName>
        <fullName evidence="9">MotA/TolQ/ExbB proton channel family protein</fullName>
    </submittedName>
</protein>
<evidence type="ECO:0000256" key="5">
    <source>
        <dbReference type="ARBA" id="ARBA00023136"/>
    </source>
</evidence>
<comment type="subcellular location">
    <subcellularLocation>
        <location evidence="1">Cell membrane</location>
        <topology evidence="1">Multi-pass membrane protein</topology>
    </subcellularLocation>
    <subcellularLocation>
        <location evidence="6">Membrane</location>
        <topology evidence="6">Multi-pass membrane protein</topology>
    </subcellularLocation>
</comment>
<reference evidence="9" key="1">
    <citation type="submission" date="2021-02" db="EMBL/GenBank/DDBJ databases">
        <title>PHA producing bacteria isolated from coastal sediment in Guangdong, Shenzhen.</title>
        <authorList>
            <person name="Zheng W."/>
            <person name="Yu S."/>
            <person name="Huang Y."/>
        </authorList>
    </citation>
    <scope>NUCLEOTIDE SEQUENCE</scope>
    <source>
        <strain evidence="9">TN14-10</strain>
    </source>
</reference>
<dbReference type="AlphaFoldDB" id="A0A939DEW1"/>
<name>A0A939DEW1_9GAMM</name>
<keyword evidence="2" id="KW-1003">Cell membrane</keyword>
<evidence type="ECO:0000313" key="10">
    <source>
        <dbReference type="Proteomes" id="UP000664303"/>
    </source>
</evidence>
<dbReference type="Proteomes" id="UP000664303">
    <property type="component" value="Unassembled WGS sequence"/>
</dbReference>
<evidence type="ECO:0000256" key="6">
    <source>
        <dbReference type="RuleBase" id="RU004057"/>
    </source>
</evidence>
<sequence length="166" mass="18512">MTLTHNLETVLYQVSAIFLTPALVIIALALLYTLYASGELLSEAWRRHRNQISTELSTYARQAGINSDDLELWIMHRLEMLRLCSRVTPLLGLVATLIPMGPALLALSENDTAAIGENMVLAFSGVTLALIAASLSFWILNVRRRWLFAELRQIERAQAATEMQAT</sequence>
<accession>A0A939DEW1</accession>
<dbReference type="RefSeq" id="WP_206560396.1">
    <property type="nucleotide sequence ID" value="NZ_JAFKCZ010000006.1"/>
</dbReference>
<keyword evidence="6" id="KW-0653">Protein transport</keyword>
<evidence type="ECO:0000259" key="8">
    <source>
        <dbReference type="Pfam" id="PF01618"/>
    </source>
</evidence>
<keyword evidence="5 7" id="KW-0472">Membrane</keyword>
<keyword evidence="10" id="KW-1185">Reference proteome</keyword>